<proteinExistence type="predicted"/>
<gene>
    <name evidence="1" type="ORF">JJQ60_18580</name>
</gene>
<comment type="caution">
    <text evidence="1">The sequence shown here is derived from an EMBL/GenBank/DDBJ whole genome shotgun (WGS) entry which is preliminary data.</text>
</comment>
<dbReference type="Proteomes" id="UP000651057">
    <property type="component" value="Unassembled WGS sequence"/>
</dbReference>
<evidence type="ECO:0008006" key="3">
    <source>
        <dbReference type="Google" id="ProtNLM"/>
    </source>
</evidence>
<organism evidence="1 2">
    <name type="scientific">Aquimarina mytili</name>
    <dbReference type="NCBI Taxonomy" id="874423"/>
    <lineage>
        <taxon>Bacteria</taxon>
        <taxon>Pseudomonadati</taxon>
        <taxon>Bacteroidota</taxon>
        <taxon>Flavobacteriia</taxon>
        <taxon>Flavobacteriales</taxon>
        <taxon>Flavobacteriaceae</taxon>
        <taxon>Aquimarina</taxon>
    </lineage>
</organism>
<evidence type="ECO:0000313" key="1">
    <source>
        <dbReference type="EMBL" id="MBL0685548.1"/>
    </source>
</evidence>
<protein>
    <recommendedName>
        <fullName evidence="3">Secretion system C-terminal sorting domain-containing protein</fullName>
    </recommendedName>
</protein>
<dbReference type="RefSeq" id="WP_201923762.1">
    <property type="nucleotide sequence ID" value="NZ_BAABAX010000012.1"/>
</dbReference>
<sequence>MKTHLTLVLVVFLYTVSFANDSFKNIVLVSSENKNITLDYFGFESIETSLIIKDRSNIVLFNETAKKPDLLQQKFSLNELNGDMFIIRIENKYKSIEATYKYDGETAMAQGHPNEIFKPIFIKKEKEVLLYVLNSLQRKVVIDIVDEYGNTLVSKIVSSKSVIKKLFDFSSFTSKAKIRVSNGEYFVQEFNF</sequence>
<keyword evidence="2" id="KW-1185">Reference proteome</keyword>
<name>A0A936ZVQ5_9FLAO</name>
<dbReference type="EMBL" id="JAERQJ010000009">
    <property type="protein sequence ID" value="MBL0685548.1"/>
    <property type="molecule type" value="Genomic_DNA"/>
</dbReference>
<dbReference type="AlphaFoldDB" id="A0A936ZVQ5"/>
<reference evidence="1" key="1">
    <citation type="submission" date="2021-01" db="EMBL/GenBank/DDBJ databases">
        <authorList>
            <person name="Zhong Y.L."/>
        </authorList>
    </citation>
    <scope>NUCLEOTIDE SEQUENCE</scope>
    <source>
        <strain evidence="1">KCTC 23302</strain>
    </source>
</reference>
<accession>A0A936ZVQ5</accession>
<evidence type="ECO:0000313" key="2">
    <source>
        <dbReference type="Proteomes" id="UP000651057"/>
    </source>
</evidence>